<evidence type="ECO:0000256" key="1">
    <source>
        <dbReference type="SAM" id="MobiDB-lite"/>
    </source>
</evidence>
<dbReference type="Gene3D" id="3.40.50.150">
    <property type="entry name" value="Vaccinia Virus protein VP39"/>
    <property type="match status" value="1"/>
</dbReference>
<dbReference type="PANTHER" id="PTHR20974">
    <property type="entry name" value="UPF0585 PROTEIN CG18661"/>
    <property type="match status" value="1"/>
</dbReference>
<dbReference type="Pfam" id="PF06080">
    <property type="entry name" value="DUF938"/>
    <property type="match status" value="1"/>
</dbReference>
<dbReference type="RefSeq" id="WP_264506515.1">
    <property type="nucleotide sequence ID" value="NZ_JAPDFL010000001.1"/>
</dbReference>
<evidence type="ECO:0000313" key="3">
    <source>
        <dbReference type="Proteomes" id="UP001208938"/>
    </source>
</evidence>
<organism evidence="2 3">
    <name type="scientific">Pararhodobacter zhoushanensis</name>
    <dbReference type="NCBI Taxonomy" id="2479545"/>
    <lineage>
        <taxon>Bacteria</taxon>
        <taxon>Pseudomonadati</taxon>
        <taxon>Pseudomonadota</taxon>
        <taxon>Alphaproteobacteria</taxon>
        <taxon>Rhodobacterales</taxon>
        <taxon>Paracoccaceae</taxon>
        <taxon>Pararhodobacter</taxon>
    </lineage>
</organism>
<dbReference type="Proteomes" id="UP001208938">
    <property type="component" value="Unassembled WGS sequence"/>
</dbReference>
<comment type="caution">
    <text evidence="2">The sequence shown here is derived from an EMBL/GenBank/DDBJ whole genome shotgun (WGS) entry which is preliminary data.</text>
</comment>
<name>A0ABT3H1G8_9RHOB</name>
<keyword evidence="3" id="KW-1185">Reference proteome</keyword>
<sequence>MTPKPDLRPAALPSSWSHEQNGRRFSPSAARNIEPIAEALADVLPQAGRVLELASGSGQHVAAFARLWPALIWQPTDGNGDNLSSIADWAEGAANILPPVVLNACAAGWGRAQAGQDAVLLANLLHLISTPEAELLLAEAAQALAPGGVFCLYGPFRRDGALVTEGDIAFDARLKGQDPAIGYKDIGWVEGRLHAAGLVSDRLVQMPAGNLLLVTRRP</sequence>
<protein>
    <submittedName>
        <fullName evidence="2">Class I SAM-dependent methyltransferase</fullName>
    </submittedName>
</protein>
<feature type="region of interest" description="Disordered" evidence="1">
    <location>
        <begin position="1"/>
        <end position="25"/>
    </location>
</feature>
<dbReference type="InterPro" id="IPR029063">
    <property type="entry name" value="SAM-dependent_MTases_sf"/>
</dbReference>
<dbReference type="GO" id="GO:0008168">
    <property type="term" value="F:methyltransferase activity"/>
    <property type="evidence" value="ECO:0007669"/>
    <property type="project" value="UniProtKB-KW"/>
</dbReference>
<dbReference type="EMBL" id="JAPDFL010000001">
    <property type="protein sequence ID" value="MCW1933632.1"/>
    <property type="molecule type" value="Genomic_DNA"/>
</dbReference>
<accession>A0ABT3H1G8</accession>
<keyword evidence="2" id="KW-0808">Transferase</keyword>
<dbReference type="SUPFAM" id="SSF53335">
    <property type="entry name" value="S-adenosyl-L-methionine-dependent methyltransferases"/>
    <property type="match status" value="1"/>
</dbReference>
<reference evidence="2 3" key="1">
    <citation type="submission" date="2022-10" db="EMBL/GenBank/DDBJ databases">
        <title>Pararhodobacter sp. nov., isolated from marine algae.</title>
        <authorList>
            <person name="Choi B.J."/>
            <person name="Kim J.M."/>
            <person name="Lee J.K."/>
            <person name="Choi D.G."/>
            <person name="Jeon C.O."/>
        </authorList>
    </citation>
    <scope>NUCLEOTIDE SEQUENCE [LARGE SCALE GENOMIC DNA]</scope>
    <source>
        <strain evidence="2 3">ZQ420</strain>
    </source>
</reference>
<dbReference type="InterPro" id="IPR010342">
    <property type="entry name" value="DUF938"/>
</dbReference>
<evidence type="ECO:0000313" key="2">
    <source>
        <dbReference type="EMBL" id="MCW1933632.1"/>
    </source>
</evidence>
<keyword evidence="2" id="KW-0489">Methyltransferase</keyword>
<dbReference type="PANTHER" id="PTHR20974:SF0">
    <property type="entry name" value="UPF0585 PROTEIN CG18661"/>
    <property type="match status" value="1"/>
</dbReference>
<proteinExistence type="predicted"/>
<dbReference type="GO" id="GO:0032259">
    <property type="term" value="P:methylation"/>
    <property type="evidence" value="ECO:0007669"/>
    <property type="project" value="UniProtKB-KW"/>
</dbReference>
<gene>
    <name evidence="2" type="ORF">OKW52_15550</name>
</gene>